<dbReference type="SUPFAM" id="SSF52151">
    <property type="entry name" value="FabD/lysophospholipase-like"/>
    <property type="match status" value="1"/>
</dbReference>
<name>A0A124L997_9BURK</name>
<dbReference type="RefSeq" id="WP_059635469.1">
    <property type="nucleotide sequence ID" value="NZ_LOTK01000085.1"/>
</dbReference>
<feature type="domain" description="PNPLA" evidence="2">
    <location>
        <begin position="25"/>
        <end position="73"/>
    </location>
</feature>
<dbReference type="InterPro" id="IPR002641">
    <property type="entry name" value="PNPLA_dom"/>
</dbReference>
<dbReference type="Pfam" id="PF01734">
    <property type="entry name" value="Patatin"/>
    <property type="match status" value="1"/>
</dbReference>
<comment type="caution">
    <text evidence="3">The sequence shown here is derived from an EMBL/GenBank/DDBJ whole genome shotgun (WGS) entry which is preliminary data.</text>
</comment>
<evidence type="ECO:0000259" key="2">
    <source>
        <dbReference type="Pfam" id="PF01734"/>
    </source>
</evidence>
<evidence type="ECO:0000313" key="3">
    <source>
        <dbReference type="EMBL" id="KUZ86596.1"/>
    </source>
</evidence>
<dbReference type="GO" id="GO:0006629">
    <property type="term" value="P:lipid metabolic process"/>
    <property type="evidence" value="ECO:0007669"/>
    <property type="project" value="UniProtKB-KW"/>
</dbReference>
<dbReference type="InterPro" id="IPR016035">
    <property type="entry name" value="Acyl_Trfase/lysoPLipase"/>
</dbReference>
<keyword evidence="1" id="KW-0443">Lipid metabolism</keyword>
<dbReference type="AlphaFoldDB" id="A0A124L997"/>
<reference evidence="3 4" key="1">
    <citation type="submission" date="2015-11" db="EMBL/GenBank/DDBJ databases">
        <title>Expanding the genomic diversity of Burkholderia species for the development of highly accurate diagnostics.</title>
        <authorList>
            <person name="Sahl J."/>
            <person name="Keim P."/>
            <person name="Wagner D."/>
        </authorList>
    </citation>
    <scope>NUCLEOTIDE SEQUENCE [LARGE SCALE GENOMIC DNA]</scope>
    <source>
        <strain evidence="3 4">RF32-BP4</strain>
    </source>
</reference>
<protein>
    <recommendedName>
        <fullName evidence="2">PNPLA domain-containing protein</fullName>
    </recommendedName>
</protein>
<dbReference type="EMBL" id="LOTN01000046">
    <property type="protein sequence ID" value="KUZ86596.1"/>
    <property type="molecule type" value="Genomic_DNA"/>
</dbReference>
<gene>
    <name evidence="3" type="ORF">WI38_22285</name>
</gene>
<dbReference type="Proteomes" id="UP000065521">
    <property type="component" value="Unassembled WGS sequence"/>
</dbReference>
<proteinExistence type="predicted"/>
<evidence type="ECO:0000256" key="1">
    <source>
        <dbReference type="ARBA" id="ARBA00023098"/>
    </source>
</evidence>
<organism evidence="3 4">
    <name type="scientific">Burkholderia ubonensis</name>
    <dbReference type="NCBI Taxonomy" id="101571"/>
    <lineage>
        <taxon>Bacteria</taxon>
        <taxon>Pseudomonadati</taxon>
        <taxon>Pseudomonadota</taxon>
        <taxon>Betaproteobacteria</taxon>
        <taxon>Burkholderiales</taxon>
        <taxon>Burkholderiaceae</taxon>
        <taxon>Burkholderia</taxon>
        <taxon>Burkholderia cepacia complex</taxon>
    </lineage>
</organism>
<dbReference type="Gene3D" id="3.40.1090.10">
    <property type="entry name" value="Cytosolic phospholipase A2 catalytic domain"/>
    <property type="match status" value="1"/>
</dbReference>
<evidence type="ECO:0000313" key="4">
    <source>
        <dbReference type="Proteomes" id="UP000065521"/>
    </source>
</evidence>
<sequence length="135" mass="13999">MIAMCSITSPRFFARLMRIMPASDTRRSPPATPDVPIALAARASIPIVFAPVVVVGGLMVDGGTCDNMPVSDLTVDNVPRVGIHLVSDDPPLPPGSYGLATLASRIIDLMLAAREAAHVALDSLSGASIVRVPTG</sequence>
<accession>A0A124L997</accession>